<keyword evidence="7 8" id="KW-0472">Membrane</keyword>
<evidence type="ECO:0000313" key="9">
    <source>
        <dbReference type="EMBL" id="PMQ20156.1"/>
    </source>
</evidence>
<evidence type="ECO:0000313" key="10">
    <source>
        <dbReference type="Proteomes" id="UP000235739"/>
    </source>
</evidence>
<reference evidence="9 10" key="1">
    <citation type="journal article" date="2017" name="Elife">
        <title>Extensive horizontal gene transfer in cheese-associated bacteria.</title>
        <authorList>
            <person name="Bonham K.S."/>
            <person name="Wolfe B.E."/>
            <person name="Dutton R.J."/>
        </authorList>
    </citation>
    <scope>NUCLEOTIDE SEQUENCE [LARGE SCALE GENOMIC DNA]</scope>
    <source>
        <strain evidence="9 10">JB182</strain>
    </source>
</reference>
<feature type="transmembrane region" description="Helical" evidence="8">
    <location>
        <begin position="35"/>
        <end position="54"/>
    </location>
</feature>
<evidence type="ECO:0000256" key="1">
    <source>
        <dbReference type="ARBA" id="ARBA00004651"/>
    </source>
</evidence>
<gene>
    <name evidence="9" type="ORF">CIK84_00550</name>
</gene>
<dbReference type="RefSeq" id="WP_013349880.1">
    <property type="nucleotide sequence ID" value="NZ_JABUYH010000082.1"/>
</dbReference>
<keyword evidence="3" id="KW-0813">Transport</keyword>
<protein>
    <submittedName>
        <fullName evidence="9">Cation:proton antiporter</fullName>
    </submittedName>
</protein>
<accession>A0A2N7S1X8</accession>
<dbReference type="Proteomes" id="UP000235739">
    <property type="component" value="Unassembled WGS sequence"/>
</dbReference>
<evidence type="ECO:0000256" key="5">
    <source>
        <dbReference type="ARBA" id="ARBA00022692"/>
    </source>
</evidence>
<dbReference type="EMBL" id="PNQX01000001">
    <property type="protein sequence ID" value="PMQ20156.1"/>
    <property type="molecule type" value="Genomic_DNA"/>
</dbReference>
<name>A0A2N7S1X8_9MICC</name>
<evidence type="ECO:0000256" key="4">
    <source>
        <dbReference type="ARBA" id="ARBA00022475"/>
    </source>
</evidence>
<evidence type="ECO:0000256" key="2">
    <source>
        <dbReference type="ARBA" id="ARBA00009212"/>
    </source>
</evidence>
<dbReference type="InterPro" id="IPR007208">
    <property type="entry name" value="MrpF/PhaF-like"/>
</dbReference>
<dbReference type="GO" id="GO:0015385">
    <property type="term" value="F:sodium:proton antiporter activity"/>
    <property type="evidence" value="ECO:0007669"/>
    <property type="project" value="TreeGrafter"/>
</dbReference>
<keyword evidence="4" id="KW-1003">Cell membrane</keyword>
<evidence type="ECO:0000256" key="7">
    <source>
        <dbReference type="ARBA" id="ARBA00023136"/>
    </source>
</evidence>
<keyword evidence="5 8" id="KW-0812">Transmembrane</keyword>
<dbReference type="AlphaFoldDB" id="A0A2N7S1X8"/>
<dbReference type="GeneID" id="303186130"/>
<organism evidence="9 10">
    <name type="scientific">Glutamicibacter arilaitensis</name>
    <dbReference type="NCBI Taxonomy" id="256701"/>
    <lineage>
        <taxon>Bacteria</taxon>
        <taxon>Bacillati</taxon>
        <taxon>Actinomycetota</taxon>
        <taxon>Actinomycetes</taxon>
        <taxon>Micrococcales</taxon>
        <taxon>Micrococcaceae</taxon>
        <taxon>Glutamicibacter</taxon>
    </lineage>
</organism>
<dbReference type="GO" id="GO:0005886">
    <property type="term" value="C:plasma membrane"/>
    <property type="evidence" value="ECO:0007669"/>
    <property type="project" value="UniProtKB-SubCell"/>
</dbReference>
<dbReference type="PANTHER" id="PTHR34702">
    <property type="entry name" value="NA(+)/H(+) ANTIPORTER SUBUNIT F1"/>
    <property type="match status" value="1"/>
</dbReference>
<evidence type="ECO:0000256" key="6">
    <source>
        <dbReference type="ARBA" id="ARBA00022989"/>
    </source>
</evidence>
<evidence type="ECO:0000256" key="3">
    <source>
        <dbReference type="ARBA" id="ARBA00022448"/>
    </source>
</evidence>
<comment type="subcellular location">
    <subcellularLocation>
        <location evidence="1">Cell membrane</location>
        <topology evidence="1">Multi-pass membrane protein</topology>
    </subcellularLocation>
</comment>
<keyword evidence="6 8" id="KW-1133">Transmembrane helix</keyword>
<comment type="caution">
    <text evidence="9">The sequence shown here is derived from an EMBL/GenBank/DDBJ whole genome shotgun (WGS) entry which is preliminary data.</text>
</comment>
<dbReference type="OMA" id="LCIDMAV"/>
<evidence type="ECO:0000256" key="8">
    <source>
        <dbReference type="SAM" id="Phobius"/>
    </source>
</evidence>
<feature type="transmembrane region" description="Helical" evidence="8">
    <location>
        <begin position="61"/>
        <end position="82"/>
    </location>
</feature>
<proteinExistence type="inferred from homology"/>
<dbReference type="Pfam" id="PF04066">
    <property type="entry name" value="MrpF_PhaF"/>
    <property type="match status" value="1"/>
</dbReference>
<comment type="similarity">
    <text evidence="2">Belongs to the CPA3 antiporters (TC 2.A.63) subunit F family.</text>
</comment>
<dbReference type="PANTHER" id="PTHR34702:SF1">
    <property type="entry name" value="NA(+)_H(+) ANTIPORTER SUBUNIT F"/>
    <property type="match status" value="1"/>
</dbReference>
<sequence>MMDIVIWICGIMLCLGAVACLVRVAKGPSILDRVLALDVMLLIISAALCLEMVLHKHTDYLLFVVAACMLGFIGSVTVSRFVSDQRNA</sequence>